<feature type="chain" id="PRO_5046239939" evidence="1">
    <location>
        <begin position="20"/>
        <end position="131"/>
    </location>
</feature>
<dbReference type="EMBL" id="JBGFFX010000001">
    <property type="protein sequence ID" value="MEY8769327.1"/>
    <property type="molecule type" value="Genomic_DNA"/>
</dbReference>
<reference evidence="2 3" key="1">
    <citation type="submission" date="2024-07" db="EMBL/GenBank/DDBJ databases">
        <authorList>
            <person name="Hebao G."/>
        </authorList>
    </citation>
    <scope>NUCLEOTIDE SEQUENCE [LARGE SCALE GENOMIC DNA]</scope>
    <source>
        <strain evidence="2 3">ACCC 02193</strain>
    </source>
</reference>
<accession>A0ABV4E336</accession>
<proteinExistence type="predicted"/>
<dbReference type="Proteomes" id="UP001565243">
    <property type="component" value="Unassembled WGS sequence"/>
</dbReference>
<name>A0ABV4E336_9GAMM</name>
<feature type="signal peptide" evidence="1">
    <location>
        <begin position="1"/>
        <end position="19"/>
    </location>
</feature>
<keyword evidence="1" id="KW-0732">Signal</keyword>
<dbReference type="RefSeq" id="WP_301250826.1">
    <property type="nucleotide sequence ID" value="NZ_JBGFFX010000001.1"/>
</dbReference>
<dbReference type="NCBIfam" id="NF033828">
    <property type="entry name" value="entry_exc2_fam"/>
    <property type="match status" value="1"/>
</dbReference>
<protein>
    <submittedName>
        <fullName evidence="2">Exc2 family lipoprotein</fullName>
    </submittedName>
</protein>
<evidence type="ECO:0000313" key="3">
    <source>
        <dbReference type="Proteomes" id="UP001565243"/>
    </source>
</evidence>
<gene>
    <name evidence="2" type="ORF">AB6T85_02575</name>
</gene>
<keyword evidence="3" id="KW-1185">Reference proteome</keyword>
<organism evidence="2 3">
    <name type="scientific">Erwinia aeris</name>
    <dbReference type="NCBI Taxonomy" id="3239803"/>
    <lineage>
        <taxon>Bacteria</taxon>
        <taxon>Pseudomonadati</taxon>
        <taxon>Pseudomonadota</taxon>
        <taxon>Gammaproteobacteria</taxon>
        <taxon>Enterobacterales</taxon>
        <taxon>Erwiniaceae</taxon>
        <taxon>Erwinia</taxon>
    </lineage>
</organism>
<evidence type="ECO:0000313" key="2">
    <source>
        <dbReference type="EMBL" id="MEY8769327.1"/>
    </source>
</evidence>
<comment type="caution">
    <text evidence="2">The sequence shown here is derived from an EMBL/GenBank/DDBJ whole genome shotgun (WGS) entry which is preliminary data.</text>
</comment>
<dbReference type="PROSITE" id="PS51257">
    <property type="entry name" value="PROKAR_LIPOPROTEIN"/>
    <property type="match status" value="1"/>
</dbReference>
<evidence type="ECO:0000256" key="1">
    <source>
        <dbReference type="SAM" id="SignalP"/>
    </source>
</evidence>
<keyword evidence="2" id="KW-0449">Lipoprotein</keyword>
<sequence length="131" mass="14378">MKRLVSALALLLCACAPQGSVERHTTHAVHQIADANFDPNTRMLLADSIRVMRPGFQAVYQAGVKDRAAGLSKAQMEEKAACLLKPENLPDEAVTHTFLGQTYLADRPEKERKILADALAATYRDGYEGRP</sequence>